<dbReference type="CDD" id="cd08415">
    <property type="entry name" value="PBP2_LysR_opines_like"/>
    <property type="match status" value="1"/>
</dbReference>
<dbReference type="GO" id="GO:0043565">
    <property type="term" value="F:sequence-specific DNA binding"/>
    <property type="evidence" value="ECO:0007669"/>
    <property type="project" value="TreeGrafter"/>
</dbReference>
<proteinExistence type="inferred from homology"/>
<dbReference type="GO" id="GO:0010628">
    <property type="term" value="P:positive regulation of gene expression"/>
    <property type="evidence" value="ECO:0007669"/>
    <property type="project" value="TreeGrafter"/>
</dbReference>
<dbReference type="InterPro" id="IPR036390">
    <property type="entry name" value="WH_DNA-bd_sf"/>
</dbReference>
<dbReference type="PROSITE" id="PS50931">
    <property type="entry name" value="HTH_LYSR"/>
    <property type="match status" value="1"/>
</dbReference>
<evidence type="ECO:0000256" key="1">
    <source>
        <dbReference type="ARBA" id="ARBA00009437"/>
    </source>
</evidence>
<dbReference type="InterPro" id="IPR005119">
    <property type="entry name" value="LysR_subst-bd"/>
</dbReference>
<dbReference type="InterPro" id="IPR037424">
    <property type="entry name" value="NocR_PBP2"/>
</dbReference>
<keyword evidence="12" id="KW-1185">Reference proteome</keyword>
<keyword evidence="2" id="KW-0805">Transcription regulation</keyword>
<feature type="domain" description="HTH lysR-type" evidence="9">
    <location>
        <begin position="4"/>
        <end position="61"/>
    </location>
</feature>
<evidence type="ECO:0000313" key="10">
    <source>
        <dbReference type="EMBL" id="MDX8305501.1"/>
    </source>
</evidence>
<comment type="caution">
    <text evidence="10">The sequence shown here is derived from an EMBL/GenBank/DDBJ whole genome shotgun (WGS) entry which is preliminary data.</text>
</comment>
<dbReference type="SUPFAM" id="SSF53850">
    <property type="entry name" value="Periplasmic binding protein-like II"/>
    <property type="match status" value="1"/>
</dbReference>
<evidence type="ECO:0000256" key="4">
    <source>
        <dbReference type="ARBA" id="ARBA00023159"/>
    </source>
</evidence>
<evidence type="ECO:0000256" key="7">
    <source>
        <dbReference type="ARBA" id="ARBA00067332"/>
    </source>
</evidence>
<reference evidence="10 12" key="1">
    <citation type="journal article" date="2023" name="Phytobiomes J">
        <title>Deciphering the key players within the bacterial microbiota associated with aerial crown gall tumors on rhododendron: Insights into the gallobiome.</title>
        <authorList>
            <person name="Kuzmanovic N."/>
            <person name="Nesme J."/>
            <person name="Wolf J."/>
            <person name="Neumann-Schaal M."/>
            <person name="Petersen J."/>
            <person name="Fernandez-Gnecco G."/>
            <person name="Sproeer C."/>
            <person name="Bunk B."/>
            <person name="Overmann J."/>
            <person name="Sorensen S.J."/>
            <person name="Idczak E."/>
            <person name="Smalla K."/>
        </authorList>
    </citation>
    <scope>NUCLEOTIDE SEQUENCE</scope>
    <source>
        <strain evidence="10">Rho-11.1</strain>
        <strain evidence="11">Rho-14.1</strain>
        <strain evidence="12">rho-14.1</strain>
    </source>
</reference>
<dbReference type="Pfam" id="PF00126">
    <property type="entry name" value="HTH_1"/>
    <property type="match status" value="1"/>
</dbReference>
<evidence type="ECO:0000313" key="11">
    <source>
        <dbReference type="EMBL" id="MDX8332763.1"/>
    </source>
</evidence>
<keyword evidence="5" id="KW-0804">Transcription</keyword>
<comment type="function">
    <text evidence="6">Transcriptional regulator of the ttuABCDE tartrate utilization operon.</text>
</comment>
<organism evidence="10">
    <name type="scientific">Agrobacterium rosae</name>
    <dbReference type="NCBI Taxonomy" id="1972867"/>
    <lineage>
        <taxon>Bacteria</taxon>
        <taxon>Pseudomonadati</taxon>
        <taxon>Pseudomonadota</taxon>
        <taxon>Alphaproteobacteria</taxon>
        <taxon>Hyphomicrobiales</taxon>
        <taxon>Rhizobiaceae</taxon>
        <taxon>Rhizobium/Agrobacterium group</taxon>
        <taxon>Agrobacterium</taxon>
    </lineage>
</organism>
<sequence>MRDPSLRQLEALMAVVEAGTVSRAADVLHISQPAASKLIQDLEADTGLQLFERESGRLVPTGRGMRLYEEVERIFGGVHQLARAVDAIRREEHGHLLIGAMPALSGPFITRVIACFKERHPDVFISIEARSSQFLTEAVLLRRLDLALVISGLEHSSVQVEQVKCPPAVVALPPGHRLSEKSELSPIDLKDEPFIAFASTGTMRHKVDAAFEKFGLKPNVAIEATTAPNVAELVAAGLGVTVADPLALEHVAGRITPRPFSPVIDFDYVLIHPVRARNRHLVADFVEEIHNAAKTPKIAL</sequence>
<dbReference type="AlphaFoldDB" id="A0AAW9FQR3"/>
<dbReference type="Proteomes" id="UP001277561">
    <property type="component" value="Unassembled WGS sequence"/>
</dbReference>
<dbReference type="PANTHER" id="PTHR30427">
    <property type="entry name" value="TRANSCRIPTIONAL ACTIVATOR PROTEIN LYSR"/>
    <property type="match status" value="1"/>
</dbReference>
<evidence type="ECO:0000256" key="5">
    <source>
        <dbReference type="ARBA" id="ARBA00023163"/>
    </source>
</evidence>
<dbReference type="EMBL" id="JAVRAD010000023">
    <property type="protein sequence ID" value="MDX8332763.1"/>
    <property type="molecule type" value="Genomic_DNA"/>
</dbReference>
<evidence type="ECO:0000256" key="2">
    <source>
        <dbReference type="ARBA" id="ARBA00023015"/>
    </source>
</evidence>
<dbReference type="InterPro" id="IPR036388">
    <property type="entry name" value="WH-like_DNA-bd_sf"/>
</dbReference>
<dbReference type="EMBL" id="JAVRAF010000020">
    <property type="protein sequence ID" value="MDX8305501.1"/>
    <property type="molecule type" value="Genomic_DNA"/>
</dbReference>
<evidence type="ECO:0000256" key="3">
    <source>
        <dbReference type="ARBA" id="ARBA00023125"/>
    </source>
</evidence>
<keyword evidence="3" id="KW-0238">DNA-binding</keyword>
<dbReference type="Pfam" id="PF03466">
    <property type="entry name" value="LysR_substrate"/>
    <property type="match status" value="1"/>
</dbReference>
<name>A0AAW9FQR3_9HYPH</name>
<dbReference type="FunFam" id="1.10.10.10:FF:000001">
    <property type="entry name" value="LysR family transcriptional regulator"/>
    <property type="match status" value="1"/>
</dbReference>
<dbReference type="PRINTS" id="PR00039">
    <property type="entry name" value="HTHLYSR"/>
</dbReference>
<keyword evidence="4" id="KW-0010">Activator</keyword>
<dbReference type="SUPFAM" id="SSF46785">
    <property type="entry name" value="Winged helix' DNA-binding domain"/>
    <property type="match status" value="1"/>
</dbReference>
<dbReference type="InterPro" id="IPR000847">
    <property type="entry name" value="LysR_HTH_N"/>
</dbReference>
<evidence type="ECO:0000259" key="9">
    <source>
        <dbReference type="PROSITE" id="PS50931"/>
    </source>
</evidence>
<comment type="similarity">
    <text evidence="1">Belongs to the LysR transcriptional regulatory family.</text>
</comment>
<protein>
    <recommendedName>
        <fullName evidence="7">HTH-type transcriptional regulator TtuA</fullName>
    </recommendedName>
    <alternativeName>
        <fullName evidence="8">Tartrate utilization transcriptional regulator</fullName>
    </alternativeName>
</protein>
<dbReference type="GO" id="GO:0003700">
    <property type="term" value="F:DNA-binding transcription factor activity"/>
    <property type="evidence" value="ECO:0007669"/>
    <property type="project" value="InterPro"/>
</dbReference>
<dbReference type="PANTHER" id="PTHR30427:SF1">
    <property type="entry name" value="TRANSCRIPTIONAL ACTIVATOR PROTEIN LYSR"/>
    <property type="match status" value="1"/>
</dbReference>
<evidence type="ECO:0000256" key="6">
    <source>
        <dbReference type="ARBA" id="ARBA00054626"/>
    </source>
</evidence>
<accession>A0AAW9FQR3</accession>
<evidence type="ECO:0000256" key="8">
    <source>
        <dbReference type="ARBA" id="ARBA00083243"/>
    </source>
</evidence>
<dbReference type="Gene3D" id="1.10.10.10">
    <property type="entry name" value="Winged helix-like DNA-binding domain superfamily/Winged helix DNA-binding domain"/>
    <property type="match status" value="1"/>
</dbReference>
<dbReference type="RefSeq" id="WP_265615115.1">
    <property type="nucleotide sequence ID" value="NZ_CP133554.1"/>
</dbReference>
<dbReference type="Gene3D" id="3.40.190.290">
    <property type="match status" value="1"/>
</dbReference>
<gene>
    <name evidence="10" type="ORF">RMR22_25005</name>
    <name evidence="11" type="ORF">RMS29_26545</name>
</gene>
<evidence type="ECO:0000313" key="12">
    <source>
        <dbReference type="Proteomes" id="UP001277561"/>
    </source>
</evidence>